<accession>A0ABT3GTC5</accession>
<name>A0ABT3GTC5_9RHOB</name>
<proteinExistence type="inferred from homology"/>
<evidence type="ECO:0000313" key="4">
    <source>
        <dbReference type="Proteomes" id="UP001208938"/>
    </source>
</evidence>
<dbReference type="InterPro" id="IPR015424">
    <property type="entry name" value="PyrdxlP-dep_Trfase"/>
</dbReference>
<keyword evidence="2" id="KW-0663">Pyridoxal phosphate</keyword>
<dbReference type="GO" id="GO:0008483">
    <property type="term" value="F:transaminase activity"/>
    <property type="evidence" value="ECO:0007669"/>
    <property type="project" value="UniProtKB-KW"/>
</dbReference>
<keyword evidence="4" id="KW-1185">Reference proteome</keyword>
<protein>
    <submittedName>
        <fullName evidence="3">DegT/DnrJ/EryC1/StrS family aminotransferase</fullName>
    </submittedName>
</protein>
<evidence type="ECO:0000256" key="2">
    <source>
        <dbReference type="RuleBase" id="RU004508"/>
    </source>
</evidence>
<sequence>MARIASLLEHCAAQNTWANRGPLYTMLAQNYAAHFGLDSTCAVTPCANAGIALEGMAKLLSLRQGRRLKWVGSAFSFQNLGRGYFAEMGLVDCTRQGLLDLDAVRALPQDSFDGIIVVNPFGLFEDFSDYIAFARETGKFLLIDNAAGISRTMPDWPWQALSLHHTKPYGMGEGGLAITPADSAEEFYSLLNYGPAPQDPSCWLNNGKISDIACAFLIDRLETVSQWEPQYREQAERVHRIASGLGLAPLRPFGPTAPAMSWGYLAPKEIPLERISAPGELTFGKYYKPLANLPQTLALYAHLVNIPTHPDVAGLSDSVLEAEIARLL</sequence>
<keyword evidence="3" id="KW-0808">Transferase</keyword>
<organism evidence="3 4">
    <name type="scientific">Pararhodobacter zhoushanensis</name>
    <dbReference type="NCBI Taxonomy" id="2479545"/>
    <lineage>
        <taxon>Bacteria</taxon>
        <taxon>Pseudomonadati</taxon>
        <taxon>Pseudomonadota</taxon>
        <taxon>Alphaproteobacteria</taxon>
        <taxon>Rhodobacterales</taxon>
        <taxon>Paracoccaceae</taxon>
        <taxon>Pararhodobacter</taxon>
    </lineage>
</organism>
<evidence type="ECO:0000256" key="1">
    <source>
        <dbReference type="ARBA" id="ARBA00037999"/>
    </source>
</evidence>
<dbReference type="Proteomes" id="UP001208938">
    <property type="component" value="Unassembled WGS sequence"/>
</dbReference>
<dbReference type="Pfam" id="PF01041">
    <property type="entry name" value="DegT_DnrJ_EryC1"/>
    <property type="match status" value="1"/>
</dbReference>
<dbReference type="SUPFAM" id="SSF53383">
    <property type="entry name" value="PLP-dependent transferases"/>
    <property type="match status" value="1"/>
</dbReference>
<keyword evidence="3" id="KW-0032">Aminotransferase</keyword>
<dbReference type="EMBL" id="JAPDFL010000001">
    <property type="protein sequence ID" value="MCW1930788.1"/>
    <property type="molecule type" value="Genomic_DNA"/>
</dbReference>
<gene>
    <name evidence="3" type="ORF">OKW52_00510</name>
</gene>
<dbReference type="Gene3D" id="3.40.640.10">
    <property type="entry name" value="Type I PLP-dependent aspartate aminotransferase-like (Major domain)"/>
    <property type="match status" value="1"/>
</dbReference>
<dbReference type="RefSeq" id="WP_264503961.1">
    <property type="nucleotide sequence ID" value="NZ_JAPDFL010000001.1"/>
</dbReference>
<dbReference type="InterPro" id="IPR015421">
    <property type="entry name" value="PyrdxlP-dep_Trfase_major"/>
</dbReference>
<dbReference type="PANTHER" id="PTHR30244">
    <property type="entry name" value="TRANSAMINASE"/>
    <property type="match status" value="1"/>
</dbReference>
<reference evidence="3 4" key="1">
    <citation type="submission" date="2022-10" db="EMBL/GenBank/DDBJ databases">
        <title>Pararhodobacter sp. nov., isolated from marine algae.</title>
        <authorList>
            <person name="Choi B.J."/>
            <person name="Kim J.M."/>
            <person name="Lee J.K."/>
            <person name="Choi D.G."/>
            <person name="Jeon C.O."/>
        </authorList>
    </citation>
    <scope>NUCLEOTIDE SEQUENCE [LARGE SCALE GENOMIC DNA]</scope>
    <source>
        <strain evidence="3 4">ZQ420</strain>
    </source>
</reference>
<evidence type="ECO:0000313" key="3">
    <source>
        <dbReference type="EMBL" id="MCW1930788.1"/>
    </source>
</evidence>
<dbReference type="InterPro" id="IPR000653">
    <property type="entry name" value="DegT/StrS_aminotransferase"/>
</dbReference>
<comment type="similarity">
    <text evidence="1 2">Belongs to the DegT/DnrJ/EryC1 family.</text>
</comment>
<comment type="caution">
    <text evidence="3">The sequence shown here is derived from an EMBL/GenBank/DDBJ whole genome shotgun (WGS) entry which is preliminary data.</text>
</comment>
<dbReference type="PANTHER" id="PTHR30244:SF34">
    <property type="entry name" value="DTDP-4-AMINO-4,6-DIDEOXYGALACTOSE TRANSAMINASE"/>
    <property type="match status" value="1"/>
</dbReference>